<comment type="catalytic activity">
    <reaction evidence="6">
        <text>N(2)-formyl-N(1)-(5-phospho-beta-D-ribosyl)glycinamide + L-glutamine + ATP + H2O = 2-formamido-N(1)-(5-O-phospho-beta-D-ribosyl)acetamidine + L-glutamate + ADP + phosphate + H(+)</text>
        <dbReference type="Rhea" id="RHEA:17129"/>
        <dbReference type="ChEBI" id="CHEBI:15377"/>
        <dbReference type="ChEBI" id="CHEBI:15378"/>
        <dbReference type="ChEBI" id="CHEBI:29985"/>
        <dbReference type="ChEBI" id="CHEBI:30616"/>
        <dbReference type="ChEBI" id="CHEBI:43474"/>
        <dbReference type="ChEBI" id="CHEBI:58359"/>
        <dbReference type="ChEBI" id="CHEBI:147286"/>
        <dbReference type="ChEBI" id="CHEBI:147287"/>
        <dbReference type="ChEBI" id="CHEBI:456216"/>
        <dbReference type="EC" id="6.3.5.3"/>
    </reaction>
</comment>
<evidence type="ECO:0000256" key="5">
    <source>
        <dbReference type="ARBA" id="ARBA00022840"/>
    </source>
</evidence>
<accession>A0A6J4KYG9</accession>
<evidence type="ECO:0000256" key="4">
    <source>
        <dbReference type="ARBA" id="ARBA00022755"/>
    </source>
</evidence>
<dbReference type="AlphaFoldDB" id="A0A6J4KYG9"/>
<protein>
    <recommendedName>
        <fullName evidence="6">Phosphoribosylformylglycinamidine synthase subunit PurS</fullName>
        <shortName evidence="6">FGAM synthase</shortName>
        <ecNumber evidence="6">6.3.5.3</ecNumber>
    </recommendedName>
    <alternativeName>
        <fullName evidence="6">Formylglycinamide ribonucleotide amidotransferase subunit III</fullName>
        <shortName evidence="6">FGAR amidotransferase III</shortName>
        <shortName evidence="6">FGAR-AT III</shortName>
    </alternativeName>
    <alternativeName>
        <fullName evidence="6">Phosphoribosylformylglycinamidine synthase subunit III</fullName>
    </alternativeName>
</protein>
<evidence type="ECO:0000256" key="3">
    <source>
        <dbReference type="ARBA" id="ARBA00022741"/>
    </source>
</evidence>
<evidence type="ECO:0000256" key="1">
    <source>
        <dbReference type="ARBA" id="ARBA00022490"/>
    </source>
</evidence>
<gene>
    <name evidence="6" type="primary">purS</name>
    <name evidence="7" type="ORF">AVDCRST_MAG11-1878</name>
</gene>
<evidence type="ECO:0000313" key="7">
    <source>
        <dbReference type="EMBL" id="CAA9318090.1"/>
    </source>
</evidence>
<evidence type="ECO:0000256" key="2">
    <source>
        <dbReference type="ARBA" id="ARBA00022598"/>
    </source>
</evidence>
<dbReference type="NCBIfam" id="NF004630">
    <property type="entry name" value="PRK05974.1"/>
    <property type="match status" value="1"/>
</dbReference>
<comment type="subcellular location">
    <subcellularLocation>
        <location evidence="6">Cytoplasm</location>
    </subcellularLocation>
</comment>
<dbReference type="UniPathway" id="UPA00074">
    <property type="reaction ID" value="UER00128"/>
</dbReference>
<dbReference type="GO" id="GO:0005524">
    <property type="term" value="F:ATP binding"/>
    <property type="evidence" value="ECO:0007669"/>
    <property type="project" value="UniProtKB-UniRule"/>
</dbReference>
<comment type="subunit">
    <text evidence="6">Part of the FGAM synthase complex composed of 1 PurL, 1 PurQ and 2 PurS subunits.</text>
</comment>
<comment type="pathway">
    <text evidence="6">Purine metabolism; IMP biosynthesis via de novo pathway; 5-amino-1-(5-phospho-D-ribosyl)imidazole from N(2)-formyl-N(1)-(5-phospho-D-ribosyl)glycinamide: step 1/2.</text>
</comment>
<dbReference type="EMBL" id="CADCTU010000435">
    <property type="protein sequence ID" value="CAA9318090.1"/>
    <property type="molecule type" value="Genomic_DNA"/>
</dbReference>
<organism evidence="7">
    <name type="scientific">uncultured Gemmatimonadaceae bacterium</name>
    <dbReference type="NCBI Taxonomy" id="246130"/>
    <lineage>
        <taxon>Bacteria</taxon>
        <taxon>Pseudomonadati</taxon>
        <taxon>Gemmatimonadota</taxon>
        <taxon>Gemmatimonadia</taxon>
        <taxon>Gemmatimonadales</taxon>
        <taxon>Gemmatimonadaceae</taxon>
        <taxon>environmental samples</taxon>
    </lineage>
</organism>
<dbReference type="HAMAP" id="MF_01926">
    <property type="entry name" value="PurS"/>
    <property type="match status" value="1"/>
</dbReference>
<sequence length="85" mass="8999">MSAFRVAVHILPRRGLLDPQGTAVAGALRTLDFAGVRDVRVGRHVVISTDAASAADAERAARAMCERLLANPVTEDFEIAGVEAE</sequence>
<proteinExistence type="inferred from homology"/>
<dbReference type="PANTHER" id="PTHR34696">
    <property type="entry name" value="PHOSPHORIBOSYLFORMYLGLYCINAMIDINE SYNTHASE SUBUNIT PURS"/>
    <property type="match status" value="1"/>
</dbReference>
<dbReference type="InterPro" id="IPR003850">
    <property type="entry name" value="PurS"/>
</dbReference>
<dbReference type="NCBIfam" id="TIGR00302">
    <property type="entry name" value="phosphoribosylformylglycinamidine synthase subunit PurS"/>
    <property type="match status" value="1"/>
</dbReference>
<dbReference type="PANTHER" id="PTHR34696:SF1">
    <property type="entry name" value="PHOSPHORIBOSYLFORMYLGLYCINAMIDINE SYNTHASE SUBUNIT PURS"/>
    <property type="match status" value="1"/>
</dbReference>
<comment type="similarity">
    <text evidence="6">Belongs to the PurS family.</text>
</comment>
<evidence type="ECO:0000256" key="6">
    <source>
        <dbReference type="HAMAP-Rule" id="MF_01926"/>
    </source>
</evidence>
<dbReference type="GO" id="GO:0006189">
    <property type="term" value="P:'de novo' IMP biosynthetic process"/>
    <property type="evidence" value="ECO:0007669"/>
    <property type="project" value="UniProtKB-UniRule"/>
</dbReference>
<dbReference type="InterPro" id="IPR036604">
    <property type="entry name" value="PurS-like_sf"/>
</dbReference>
<dbReference type="GO" id="GO:0005737">
    <property type="term" value="C:cytoplasm"/>
    <property type="evidence" value="ECO:0007669"/>
    <property type="project" value="UniProtKB-SubCell"/>
</dbReference>
<dbReference type="Gene3D" id="3.30.1280.10">
    <property type="entry name" value="Phosphoribosylformylglycinamidine synthase subunit PurS"/>
    <property type="match status" value="1"/>
</dbReference>
<dbReference type="GO" id="GO:0004642">
    <property type="term" value="F:phosphoribosylformylglycinamidine synthase activity"/>
    <property type="evidence" value="ECO:0007669"/>
    <property type="project" value="UniProtKB-UniRule"/>
</dbReference>
<keyword evidence="3 6" id="KW-0547">Nucleotide-binding</keyword>
<keyword evidence="4 6" id="KW-0658">Purine biosynthesis</keyword>
<dbReference type="SUPFAM" id="SSF82697">
    <property type="entry name" value="PurS-like"/>
    <property type="match status" value="1"/>
</dbReference>
<comment type="function">
    <text evidence="6">Part of the phosphoribosylformylglycinamidine synthase complex involved in the purines biosynthetic pathway. Catalyzes the ATP-dependent conversion of formylglycinamide ribonucleotide (FGAR) and glutamine to yield formylglycinamidine ribonucleotide (FGAM) and glutamate. The FGAM synthase complex is composed of three subunits. PurQ produces an ammonia molecule by converting glutamine to glutamate. PurL transfers the ammonia molecule to FGAR to form FGAM in an ATP-dependent manner. PurS interacts with PurQ and PurL and is thought to assist in the transfer of the ammonia molecule from PurQ to PurL.</text>
</comment>
<reference evidence="7" key="1">
    <citation type="submission" date="2020-02" db="EMBL/GenBank/DDBJ databases">
        <authorList>
            <person name="Meier V. D."/>
        </authorList>
    </citation>
    <scope>NUCLEOTIDE SEQUENCE</scope>
    <source>
        <strain evidence="7">AVDCRST_MAG11</strain>
    </source>
</reference>
<keyword evidence="1 6" id="KW-0963">Cytoplasm</keyword>
<dbReference type="Pfam" id="PF02700">
    <property type="entry name" value="PurS"/>
    <property type="match status" value="1"/>
</dbReference>
<keyword evidence="5 6" id="KW-0067">ATP-binding</keyword>
<dbReference type="EC" id="6.3.5.3" evidence="6"/>
<name>A0A6J4KYG9_9BACT</name>
<keyword evidence="2 6" id="KW-0436">Ligase</keyword>